<dbReference type="AlphaFoldDB" id="A0A381CCC2"/>
<reference evidence="3 4" key="1">
    <citation type="submission" date="2018-06" db="EMBL/GenBank/DDBJ databases">
        <authorList>
            <consortium name="Pathogen Informatics"/>
            <person name="Doyle S."/>
        </authorList>
    </citation>
    <scope>NUCLEOTIDE SEQUENCE [LARGE SCALE GENOMIC DNA]</scope>
    <source>
        <strain evidence="3 4">NCTC12119</strain>
    </source>
</reference>
<proteinExistence type="predicted"/>
<dbReference type="Proteomes" id="UP000255528">
    <property type="component" value="Unassembled WGS sequence"/>
</dbReference>
<name>A0A381CCC2_9ENTR</name>
<dbReference type="Pfam" id="PF11682">
    <property type="entry name" value="Zn_ribbon_11"/>
    <property type="match status" value="1"/>
</dbReference>
<evidence type="ECO:0000259" key="1">
    <source>
        <dbReference type="Pfam" id="PF11682"/>
    </source>
</evidence>
<feature type="domain" description="DUF7828" evidence="2">
    <location>
        <begin position="3"/>
        <end position="88"/>
    </location>
</feature>
<evidence type="ECO:0000313" key="4">
    <source>
        <dbReference type="Proteomes" id="UP000255528"/>
    </source>
</evidence>
<evidence type="ECO:0000259" key="2">
    <source>
        <dbReference type="Pfam" id="PF25165"/>
    </source>
</evidence>
<dbReference type="InterPro" id="IPR057150">
    <property type="entry name" value="DUF7828"/>
</dbReference>
<gene>
    <name evidence="3" type="ORF">NCTC12119_04031</name>
</gene>
<protein>
    <submittedName>
        <fullName evidence="3">Protein of uncharacterized function (DUF3279)</fullName>
    </submittedName>
</protein>
<evidence type="ECO:0000313" key="3">
    <source>
        <dbReference type="EMBL" id="SUW65481.1"/>
    </source>
</evidence>
<organism evidence="3 4">
    <name type="scientific">Buttiauxella agrestis</name>
    <dbReference type="NCBI Taxonomy" id="82977"/>
    <lineage>
        <taxon>Bacteria</taxon>
        <taxon>Pseudomonadati</taxon>
        <taxon>Pseudomonadota</taxon>
        <taxon>Gammaproteobacteria</taxon>
        <taxon>Enterobacterales</taxon>
        <taxon>Enterobacteriaceae</taxon>
        <taxon>Buttiauxella</taxon>
    </lineage>
</organism>
<accession>A0A381CCC2</accession>
<dbReference type="InterPro" id="IPR021696">
    <property type="entry name" value="DUF3279"/>
</dbReference>
<feature type="domain" description="DUF3279" evidence="1">
    <location>
        <begin position="95"/>
        <end position="130"/>
    </location>
</feature>
<sequence>MRMLKCYLASDRVGQFVIAKDAMRSPGSAWTCVSCGCPLVLHAGMPGESPWFEHDQHTVATNVLMKCAHLDPQVKADVRLNQLRKAIGELDAHASVLSWYCAWCGSHYHGAKLCSACGTGIYSIEEVNWQANYA</sequence>
<dbReference type="EMBL" id="UIGI01000001">
    <property type="protein sequence ID" value="SUW65481.1"/>
    <property type="molecule type" value="Genomic_DNA"/>
</dbReference>
<dbReference type="Pfam" id="PF25165">
    <property type="entry name" value="DUF7828"/>
    <property type="match status" value="1"/>
</dbReference>